<proteinExistence type="predicted"/>
<keyword evidence="2" id="KW-1185">Reference proteome</keyword>
<dbReference type="OrthoDB" id="286123at2"/>
<dbReference type="RefSeq" id="WP_121257522.1">
    <property type="nucleotide sequence ID" value="NZ_RBIL01000002.1"/>
</dbReference>
<reference evidence="1 2" key="1">
    <citation type="submission" date="2018-10" db="EMBL/GenBank/DDBJ databases">
        <title>Genomic Encyclopedia of Archaeal and Bacterial Type Strains, Phase II (KMG-II): from individual species to whole genera.</title>
        <authorList>
            <person name="Goeker M."/>
        </authorList>
    </citation>
    <scope>NUCLEOTIDE SEQUENCE [LARGE SCALE GENOMIC DNA]</scope>
    <source>
        <strain evidence="1 2">DSM 14954</strain>
    </source>
</reference>
<evidence type="ECO:0000313" key="1">
    <source>
        <dbReference type="EMBL" id="RKQ88210.1"/>
    </source>
</evidence>
<organism evidence="1 2">
    <name type="scientific">Solirubrobacter pauli</name>
    <dbReference type="NCBI Taxonomy" id="166793"/>
    <lineage>
        <taxon>Bacteria</taxon>
        <taxon>Bacillati</taxon>
        <taxon>Actinomycetota</taxon>
        <taxon>Thermoleophilia</taxon>
        <taxon>Solirubrobacterales</taxon>
        <taxon>Solirubrobacteraceae</taxon>
        <taxon>Solirubrobacter</taxon>
    </lineage>
</organism>
<dbReference type="EMBL" id="RBIL01000002">
    <property type="protein sequence ID" value="RKQ88210.1"/>
    <property type="molecule type" value="Genomic_DNA"/>
</dbReference>
<accession>A0A660L9I6</accession>
<name>A0A660L9I6_9ACTN</name>
<dbReference type="Proteomes" id="UP000278962">
    <property type="component" value="Unassembled WGS sequence"/>
</dbReference>
<evidence type="ECO:0000313" key="2">
    <source>
        <dbReference type="Proteomes" id="UP000278962"/>
    </source>
</evidence>
<sequence length="222" mass="25324">MSSIDALDGLAREHLHPLLRERGFRRQGTTWWYGSAQEGWVLIVLSRWKYNEPARAQFSVDTVVWPVGTWETEMAFTATSAQRPRPDARLNAPLFAGPRELMSARYGDCDWPWSIQTQPVTGLVDDIHWFCVEHAIPSALEHLSVDIALRALTDPGSRWTKLAPMWSLIYACGMLARAAPDHDRFSDTVIALRDAWLADPRPDFLQPTLQRWCQLAEVPFEP</sequence>
<gene>
    <name evidence="1" type="ORF">C8N24_6251</name>
</gene>
<dbReference type="AlphaFoldDB" id="A0A660L9I6"/>
<comment type="caution">
    <text evidence="1">The sequence shown here is derived from an EMBL/GenBank/DDBJ whole genome shotgun (WGS) entry which is preliminary data.</text>
</comment>
<protein>
    <recommendedName>
        <fullName evidence="3">DUF4304 domain-containing protein</fullName>
    </recommendedName>
</protein>
<evidence type="ECO:0008006" key="3">
    <source>
        <dbReference type="Google" id="ProtNLM"/>
    </source>
</evidence>